<keyword evidence="10" id="KW-0969">Cilium</keyword>
<reference evidence="10 11" key="1">
    <citation type="journal article" date="2013" name="ISME J.">
        <title>Comparative genomics of pathogenic lineages of Vibrio nigripulchritudo identifies virulence-associated traits.</title>
        <authorList>
            <person name="Goudenege D."/>
            <person name="Labreuche Y."/>
            <person name="Krin E."/>
            <person name="Ansquer D."/>
            <person name="Mangenot S."/>
            <person name="Calteau A."/>
            <person name="Medigue C."/>
            <person name="Mazel D."/>
            <person name="Polz M.F."/>
            <person name="Le Roux F."/>
        </authorList>
    </citation>
    <scope>NUCLEOTIDE SEQUENCE [LARGE SCALE GENOMIC DNA]</scope>
    <source>
        <strain evidence="10 11">SOn1</strain>
    </source>
</reference>
<dbReference type="InterPro" id="IPR006665">
    <property type="entry name" value="OmpA-like"/>
</dbReference>
<name>A0AAV2VMK4_9VIBR</name>
<feature type="domain" description="OmpA-like" evidence="9">
    <location>
        <begin position="87"/>
        <end position="212"/>
    </location>
</feature>
<keyword evidence="5 8" id="KW-1133">Transmembrane helix</keyword>
<dbReference type="GO" id="GO:0005886">
    <property type="term" value="C:plasma membrane"/>
    <property type="evidence" value="ECO:0007669"/>
    <property type="project" value="UniProtKB-SubCell"/>
</dbReference>
<sequence length="214" mass="24270">MPRRRHNDADVREDNDWLVTYSDFITLLMTFFIVILATSQIDQGKFEDFKAGWNALTQRDVPLPMNDLLKSLESAKEQEPITLTQVPDGIKVDFDTEALYQQGSADLSEEGIRLLGIFANSLKQVDISGKEVVVEGHTDNVPIQNEEFDSNWELSGARAIGVARHLISLSVDRNKVSAVAFADTYPQSTETDSIEEQRKQNRRVSIYIRRSSRH</sequence>
<keyword evidence="10" id="KW-0282">Flagellum</keyword>
<dbReference type="InterPro" id="IPR050330">
    <property type="entry name" value="Bact_OuterMem_StrucFunc"/>
</dbReference>
<proteinExistence type="inferred from homology"/>
<comment type="similarity">
    <text evidence="2">Belongs to the MotB family.</text>
</comment>
<evidence type="ECO:0000256" key="8">
    <source>
        <dbReference type="SAM" id="Phobius"/>
    </source>
</evidence>
<protein>
    <submittedName>
        <fullName evidence="10">Flagellar motor rotation protein MotB</fullName>
    </submittedName>
</protein>
<feature type="transmembrane region" description="Helical" evidence="8">
    <location>
        <begin position="20"/>
        <end position="38"/>
    </location>
</feature>
<dbReference type="InterPro" id="IPR025713">
    <property type="entry name" value="MotB-like_N_dom"/>
</dbReference>
<dbReference type="RefSeq" id="WP_022611252.1">
    <property type="nucleotide sequence ID" value="NZ_LK391965.1"/>
</dbReference>
<evidence type="ECO:0000259" key="9">
    <source>
        <dbReference type="PROSITE" id="PS51123"/>
    </source>
</evidence>
<dbReference type="Pfam" id="PF00691">
    <property type="entry name" value="OmpA"/>
    <property type="match status" value="1"/>
</dbReference>
<evidence type="ECO:0000256" key="5">
    <source>
        <dbReference type="ARBA" id="ARBA00022989"/>
    </source>
</evidence>
<evidence type="ECO:0000256" key="6">
    <source>
        <dbReference type="ARBA" id="ARBA00023136"/>
    </source>
</evidence>
<comment type="caution">
    <text evidence="10">The sequence shown here is derived from an EMBL/GenBank/DDBJ whole genome shotgun (WGS) entry which is preliminary data.</text>
</comment>
<evidence type="ECO:0000313" key="10">
    <source>
        <dbReference type="EMBL" id="CCO45969.1"/>
    </source>
</evidence>
<dbReference type="InterPro" id="IPR036737">
    <property type="entry name" value="OmpA-like_sf"/>
</dbReference>
<keyword evidence="6 7" id="KW-0472">Membrane</keyword>
<dbReference type="SUPFAM" id="SSF103088">
    <property type="entry name" value="OmpA-like"/>
    <property type="match status" value="1"/>
</dbReference>
<dbReference type="CDD" id="cd07185">
    <property type="entry name" value="OmpA_C-like"/>
    <property type="match status" value="1"/>
</dbReference>
<gene>
    <name evidence="10" type="ORF">VIBNISOn1_1610094</name>
</gene>
<evidence type="ECO:0000256" key="2">
    <source>
        <dbReference type="ARBA" id="ARBA00008914"/>
    </source>
</evidence>
<dbReference type="AlphaFoldDB" id="A0AAV2VMK4"/>
<evidence type="ECO:0000313" key="11">
    <source>
        <dbReference type="Proteomes" id="UP000018211"/>
    </source>
</evidence>
<evidence type="ECO:0000256" key="1">
    <source>
        <dbReference type="ARBA" id="ARBA00004162"/>
    </source>
</evidence>
<dbReference type="Gene3D" id="3.30.1330.60">
    <property type="entry name" value="OmpA-like domain"/>
    <property type="match status" value="1"/>
</dbReference>
<dbReference type="PANTHER" id="PTHR30329:SF21">
    <property type="entry name" value="LIPOPROTEIN YIAD-RELATED"/>
    <property type="match status" value="1"/>
</dbReference>
<dbReference type="EMBL" id="CAOF01000070">
    <property type="protein sequence ID" value="CCO45969.1"/>
    <property type="molecule type" value="Genomic_DNA"/>
</dbReference>
<dbReference type="PROSITE" id="PS51123">
    <property type="entry name" value="OMPA_2"/>
    <property type="match status" value="1"/>
</dbReference>
<dbReference type="Pfam" id="PF13677">
    <property type="entry name" value="MotB_plug"/>
    <property type="match status" value="1"/>
</dbReference>
<accession>A0AAV2VMK4</accession>
<keyword evidence="3" id="KW-1003">Cell membrane</keyword>
<keyword evidence="10" id="KW-0966">Cell projection</keyword>
<evidence type="ECO:0000256" key="3">
    <source>
        <dbReference type="ARBA" id="ARBA00022475"/>
    </source>
</evidence>
<keyword evidence="4 8" id="KW-0812">Transmembrane</keyword>
<organism evidence="10 11">
    <name type="scientific">Vibrio nigripulchritudo SOn1</name>
    <dbReference type="NCBI Taxonomy" id="1238450"/>
    <lineage>
        <taxon>Bacteria</taxon>
        <taxon>Pseudomonadati</taxon>
        <taxon>Pseudomonadota</taxon>
        <taxon>Gammaproteobacteria</taxon>
        <taxon>Vibrionales</taxon>
        <taxon>Vibrionaceae</taxon>
        <taxon>Vibrio</taxon>
    </lineage>
</organism>
<comment type="subcellular location">
    <subcellularLocation>
        <location evidence="1">Cell membrane</location>
        <topology evidence="1">Single-pass membrane protein</topology>
    </subcellularLocation>
</comment>
<dbReference type="PANTHER" id="PTHR30329">
    <property type="entry name" value="STATOR ELEMENT OF FLAGELLAR MOTOR COMPLEX"/>
    <property type="match status" value="1"/>
</dbReference>
<evidence type="ECO:0000256" key="7">
    <source>
        <dbReference type="PROSITE-ProRule" id="PRU00473"/>
    </source>
</evidence>
<evidence type="ECO:0000256" key="4">
    <source>
        <dbReference type="ARBA" id="ARBA00022692"/>
    </source>
</evidence>
<dbReference type="Proteomes" id="UP000018211">
    <property type="component" value="Unassembled WGS sequence"/>
</dbReference>